<dbReference type="PROSITE" id="PS50977">
    <property type="entry name" value="HTH_TETR_2"/>
    <property type="match status" value="1"/>
</dbReference>
<dbReference type="EMBL" id="BJVJ01000034">
    <property type="protein sequence ID" value="GEL24439.1"/>
    <property type="molecule type" value="Genomic_DNA"/>
</dbReference>
<feature type="DNA-binding region" description="H-T-H motif" evidence="4">
    <location>
        <begin position="40"/>
        <end position="59"/>
    </location>
</feature>
<dbReference type="SUPFAM" id="SSF48498">
    <property type="entry name" value="Tetracyclin repressor-like, C-terminal domain"/>
    <property type="match status" value="1"/>
</dbReference>
<sequence>MDVGREVREPPRTARGLRTRATLVAAARRVFERQGYLDAKLTDITREAECAVGSFYTYFTNKEEIFAAVLEEAKEEMLHPNVREMTGTDDPVAVIRAANRAYLESYARNAKLMRLLDQVAEIDESVRALRRRRSEAFTKRNARAIRELQVRGVADPELDSLLSATALSSMVSRMAQLTFVQGEPWELDELVETLTRLWTNALRITPRPD</sequence>
<organism evidence="6 7">
    <name type="scientific">Pseudonocardia sulfidoxydans NBRC 16205</name>
    <dbReference type="NCBI Taxonomy" id="1223511"/>
    <lineage>
        <taxon>Bacteria</taxon>
        <taxon>Bacillati</taxon>
        <taxon>Actinomycetota</taxon>
        <taxon>Actinomycetes</taxon>
        <taxon>Pseudonocardiales</taxon>
        <taxon>Pseudonocardiaceae</taxon>
        <taxon>Pseudonocardia</taxon>
    </lineage>
</organism>
<dbReference type="InterPro" id="IPR050109">
    <property type="entry name" value="HTH-type_TetR-like_transc_reg"/>
</dbReference>
<protein>
    <recommendedName>
        <fullName evidence="5">HTH tetR-type domain-containing protein</fullName>
    </recommendedName>
</protein>
<dbReference type="Pfam" id="PF21313">
    <property type="entry name" value="EthR_C"/>
    <property type="match status" value="1"/>
</dbReference>
<keyword evidence="7" id="KW-1185">Reference proteome</keyword>
<gene>
    <name evidence="6" type="ORF">PSU4_33930</name>
</gene>
<reference evidence="6 7" key="1">
    <citation type="submission" date="2019-07" db="EMBL/GenBank/DDBJ databases">
        <title>Whole genome shotgun sequence of Pseudonocardia sulfidoxydans NBRC 16205.</title>
        <authorList>
            <person name="Hosoyama A."/>
            <person name="Uohara A."/>
            <person name="Ohji S."/>
            <person name="Ichikawa N."/>
        </authorList>
    </citation>
    <scope>NUCLEOTIDE SEQUENCE [LARGE SCALE GENOMIC DNA]</scope>
    <source>
        <strain evidence="6 7">NBRC 16205</strain>
    </source>
</reference>
<dbReference type="Gene3D" id="1.10.357.10">
    <property type="entry name" value="Tetracycline Repressor, domain 2"/>
    <property type="match status" value="1"/>
</dbReference>
<dbReference type="PANTHER" id="PTHR30055">
    <property type="entry name" value="HTH-TYPE TRANSCRIPTIONAL REGULATOR RUTR"/>
    <property type="match status" value="1"/>
</dbReference>
<evidence type="ECO:0000256" key="3">
    <source>
        <dbReference type="ARBA" id="ARBA00023163"/>
    </source>
</evidence>
<evidence type="ECO:0000313" key="7">
    <source>
        <dbReference type="Proteomes" id="UP000321685"/>
    </source>
</evidence>
<dbReference type="AlphaFoldDB" id="A0A511DI16"/>
<evidence type="ECO:0000313" key="6">
    <source>
        <dbReference type="EMBL" id="GEL24439.1"/>
    </source>
</evidence>
<dbReference type="InterPro" id="IPR036271">
    <property type="entry name" value="Tet_transcr_reg_TetR-rel_C_sf"/>
</dbReference>
<dbReference type="RefSeq" id="WP_147109341.1">
    <property type="nucleotide sequence ID" value="NZ_BJVJ01000034.1"/>
</dbReference>
<dbReference type="GO" id="GO:0003700">
    <property type="term" value="F:DNA-binding transcription factor activity"/>
    <property type="evidence" value="ECO:0007669"/>
    <property type="project" value="TreeGrafter"/>
</dbReference>
<keyword evidence="1" id="KW-0805">Transcription regulation</keyword>
<name>A0A511DI16_9PSEU</name>
<dbReference type="Gene3D" id="1.10.10.60">
    <property type="entry name" value="Homeodomain-like"/>
    <property type="match status" value="1"/>
</dbReference>
<dbReference type="InterPro" id="IPR001647">
    <property type="entry name" value="HTH_TetR"/>
</dbReference>
<dbReference type="Pfam" id="PF00440">
    <property type="entry name" value="TetR_N"/>
    <property type="match status" value="1"/>
</dbReference>
<dbReference type="InterPro" id="IPR049397">
    <property type="entry name" value="EthR_C"/>
</dbReference>
<evidence type="ECO:0000256" key="4">
    <source>
        <dbReference type="PROSITE-ProRule" id="PRU00335"/>
    </source>
</evidence>
<dbReference type="PRINTS" id="PR00455">
    <property type="entry name" value="HTHTETR"/>
</dbReference>
<keyword evidence="3" id="KW-0804">Transcription</keyword>
<feature type="domain" description="HTH tetR-type" evidence="5">
    <location>
        <begin position="17"/>
        <end position="77"/>
    </location>
</feature>
<evidence type="ECO:0000259" key="5">
    <source>
        <dbReference type="PROSITE" id="PS50977"/>
    </source>
</evidence>
<dbReference type="SUPFAM" id="SSF46689">
    <property type="entry name" value="Homeodomain-like"/>
    <property type="match status" value="1"/>
</dbReference>
<dbReference type="GO" id="GO:0000976">
    <property type="term" value="F:transcription cis-regulatory region binding"/>
    <property type="evidence" value="ECO:0007669"/>
    <property type="project" value="TreeGrafter"/>
</dbReference>
<dbReference type="OrthoDB" id="5242390at2"/>
<comment type="caution">
    <text evidence="6">The sequence shown here is derived from an EMBL/GenBank/DDBJ whole genome shotgun (WGS) entry which is preliminary data.</text>
</comment>
<proteinExistence type="predicted"/>
<accession>A0A511DI16</accession>
<dbReference type="Proteomes" id="UP000321685">
    <property type="component" value="Unassembled WGS sequence"/>
</dbReference>
<dbReference type="PANTHER" id="PTHR30055:SF234">
    <property type="entry name" value="HTH-TYPE TRANSCRIPTIONAL REGULATOR BETI"/>
    <property type="match status" value="1"/>
</dbReference>
<evidence type="ECO:0000256" key="2">
    <source>
        <dbReference type="ARBA" id="ARBA00023125"/>
    </source>
</evidence>
<evidence type="ECO:0000256" key="1">
    <source>
        <dbReference type="ARBA" id="ARBA00023015"/>
    </source>
</evidence>
<keyword evidence="2 4" id="KW-0238">DNA-binding</keyword>
<dbReference type="InterPro" id="IPR009057">
    <property type="entry name" value="Homeodomain-like_sf"/>
</dbReference>